<evidence type="ECO:0000313" key="2">
    <source>
        <dbReference type="Proteomes" id="UP000826212"/>
    </source>
</evidence>
<evidence type="ECO:0000313" key="1">
    <source>
        <dbReference type="EMBL" id="QZE15423.1"/>
    </source>
</evidence>
<sequence length="324" mass="36329">MKKIKWFLMFVLSFYSYWGIAQETKPLKKFTSLEVGETIHIILKYAKNPSLEIHGDPAYRSRVRVIQQGRSLILTLKKELRQTNNHNHKNYLVLNSPVFNKISLHGYSHLDVDYHSNFGSMLKIVQKGSATIKGKIQVKRFENEVYGASACNLEVLCNRLIVKSLGSGTIDLKTSCQQFNFTNVGSSRCNLSFKAQSGILDLDGVGVVQGRMEVSNLKCYNNNTGDLLIDVLSSRFDLIQSTMSISKLRGSAGLFSVQTVFGNVYAKRLASQVCYVDIASDASVYLGDTKKLHAIVRPKGMVYYQGTPHVNVPIEMSSRVKRVQ</sequence>
<organism evidence="1 2">
    <name type="scientific">Halosquirtibacter laminarini</name>
    <dbReference type="NCBI Taxonomy" id="3374600"/>
    <lineage>
        <taxon>Bacteria</taxon>
        <taxon>Pseudomonadati</taxon>
        <taxon>Bacteroidota</taxon>
        <taxon>Bacteroidia</taxon>
        <taxon>Marinilabiliales</taxon>
        <taxon>Prolixibacteraceae</taxon>
        <taxon>Halosquirtibacter</taxon>
    </lineage>
</organism>
<reference evidence="1" key="1">
    <citation type="submission" date="2021-08" db="EMBL/GenBank/DDBJ databases">
        <title>Novel anaerobic bacterium isolated from sea squirt in East Sea, Republic of Korea.</title>
        <authorList>
            <person name="Nguyen T.H."/>
            <person name="Li Z."/>
            <person name="Lee Y.-J."/>
            <person name="Ko J."/>
            <person name="Kim S.-G."/>
        </authorList>
    </citation>
    <scope>NUCLEOTIDE SEQUENCE</scope>
    <source>
        <strain evidence="1">KCTC 25031</strain>
    </source>
</reference>
<keyword evidence="2" id="KW-1185">Reference proteome</keyword>
<proteinExistence type="predicted"/>
<name>A0AC61NI84_9BACT</name>
<protein>
    <submittedName>
        <fullName evidence="1">DUF2807 domain-containing protein</fullName>
    </submittedName>
</protein>
<dbReference type="Proteomes" id="UP000826212">
    <property type="component" value="Chromosome"/>
</dbReference>
<gene>
    <name evidence="1" type="ORF">K4L44_06215</name>
</gene>
<accession>A0AC61NI84</accession>
<dbReference type="EMBL" id="CP081303">
    <property type="protein sequence ID" value="QZE15423.1"/>
    <property type="molecule type" value="Genomic_DNA"/>
</dbReference>